<dbReference type="Proteomes" id="UP000237839">
    <property type="component" value="Unassembled WGS sequence"/>
</dbReference>
<accession>A0A2S9H5I1</accession>
<protein>
    <submittedName>
        <fullName evidence="1">Alpha/beta hydrolase family</fullName>
    </submittedName>
</protein>
<evidence type="ECO:0000313" key="1">
    <source>
        <dbReference type="EMBL" id="PRC95249.1"/>
    </source>
</evidence>
<proteinExistence type="predicted"/>
<evidence type="ECO:0000313" key="2">
    <source>
        <dbReference type="Proteomes" id="UP000237839"/>
    </source>
</evidence>
<reference evidence="1 2" key="1">
    <citation type="submission" date="2018-02" db="EMBL/GenBank/DDBJ databases">
        <title>Solimicrobium silvestre gen. nov., sp. nov., isolated from alpine forest soil.</title>
        <authorList>
            <person name="Margesin R."/>
            <person name="Albuquerque L."/>
            <person name="Zhang D.-C."/>
            <person name="Froufe H.J.C."/>
            <person name="Severino R."/>
            <person name="Roxo I."/>
            <person name="Egas C."/>
            <person name="Da Costa M.S."/>
        </authorList>
    </citation>
    <scope>NUCLEOTIDE SEQUENCE [LARGE SCALE GENOMIC DNA]</scope>
    <source>
        <strain evidence="1 2">S20-91</strain>
    </source>
</reference>
<dbReference type="OrthoDB" id="9814760at2"/>
<name>A0A2S9H5I1_9BURK</name>
<dbReference type="GO" id="GO:0016787">
    <property type="term" value="F:hydrolase activity"/>
    <property type="evidence" value="ECO:0007669"/>
    <property type="project" value="UniProtKB-KW"/>
</dbReference>
<organism evidence="1 2">
    <name type="scientific">Solimicrobium silvestre</name>
    <dbReference type="NCBI Taxonomy" id="2099400"/>
    <lineage>
        <taxon>Bacteria</taxon>
        <taxon>Pseudomonadati</taxon>
        <taxon>Pseudomonadota</taxon>
        <taxon>Betaproteobacteria</taxon>
        <taxon>Burkholderiales</taxon>
        <taxon>Oxalobacteraceae</taxon>
        <taxon>Solimicrobium</taxon>
    </lineage>
</organism>
<dbReference type="Gene3D" id="3.40.50.1820">
    <property type="entry name" value="alpha/beta hydrolase"/>
    <property type="match status" value="1"/>
</dbReference>
<gene>
    <name evidence="1" type="ORF">S2091_0444</name>
</gene>
<dbReference type="InterPro" id="IPR029058">
    <property type="entry name" value="AB_hydrolase_fold"/>
</dbReference>
<dbReference type="EMBL" id="PUGF01000001">
    <property type="protein sequence ID" value="PRC95249.1"/>
    <property type="molecule type" value="Genomic_DNA"/>
</dbReference>
<comment type="caution">
    <text evidence="1">The sequence shown here is derived from an EMBL/GenBank/DDBJ whole genome shotgun (WGS) entry which is preliminary data.</text>
</comment>
<dbReference type="AlphaFoldDB" id="A0A2S9H5I1"/>
<keyword evidence="2" id="KW-1185">Reference proteome</keyword>
<dbReference type="SUPFAM" id="SSF53474">
    <property type="entry name" value="alpha/beta-Hydrolases"/>
    <property type="match status" value="1"/>
</dbReference>
<sequence length="234" mass="25445">MTLTDHARTIPIQLYFPAHKESCTPTQRCPVALVSAGYGVSNLAYSFIAESLTGLGYLVVSIQHQLPGDAPLTSDGDIYKNRTPNWQRGAQNIRFVQHYLSSTYAGFDWQHPILVGHSNGGDISAWLIKESSTFASAIITLDNRRVPLPRGVAPRVLSIRASDFSADEGVLPTEDEALQFGTCIVKINGAHHNDMQDDGSPALKSKITHAIETFLRPSATDGKQYACDSSSSLD</sequence>
<keyword evidence="1" id="KW-0378">Hydrolase</keyword>